<evidence type="ECO:0000313" key="6">
    <source>
        <dbReference type="Proteomes" id="UP001291926"/>
    </source>
</evidence>
<dbReference type="SUPFAM" id="SSF54236">
    <property type="entry name" value="Ubiquitin-like"/>
    <property type="match status" value="1"/>
</dbReference>
<feature type="region of interest" description="Disordered" evidence="2">
    <location>
        <begin position="310"/>
        <end position="329"/>
    </location>
</feature>
<evidence type="ECO:0000259" key="3">
    <source>
        <dbReference type="PROSITE" id="PS50033"/>
    </source>
</evidence>
<keyword evidence="1" id="KW-0833">Ubl conjugation pathway</keyword>
<reference evidence="5 6" key="1">
    <citation type="journal article" date="2023" name="bioRxiv">
        <title>Genome report: Whole genome sequence and annotation of Penstemon davidsonii.</title>
        <authorList>
            <person name="Ostevik K.L."/>
            <person name="Alabady M."/>
            <person name="Zhang M."/>
            <person name="Rausher M.D."/>
        </authorList>
    </citation>
    <scope>NUCLEOTIDE SEQUENCE [LARGE SCALE GENOMIC DNA]</scope>
    <source>
        <strain evidence="5">DNT005</strain>
        <tissue evidence="5">Whole leaf</tissue>
    </source>
</reference>
<feature type="compositionally biased region" description="Polar residues" evidence="2">
    <location>
        <begin position="158"/>
        <end position="170"/>
    </location>
</feature>
<feature type="domain" description="UBX" evidence="3">
    <location>
        <begin position="573"/>
        <end position="650"/>
    </location>
</feature>
<feature type="region of interest" description="Disordered" evidence="2">
    <location>
        <begin position="457"/>
        <end position="491"/>
    </location>
</feature>
<dbReference type="InterPro" id="IPR001012">
    <property type="entry name" value="UBX_dom"/>
</dbReference>
<evidence type="ECO:0000313" key="5">
    <source>
        <dbReference type="EMBL" id="KAK4491920.1"/>
    </source>
</evidence>
<dbReference type="InterPro" id="IPR029071">
    <property type="entry name" value="Ubiquitin-like_domsf"/>
</dbReference>
<dbReference type="InterPro" id="IPR012989">
    <property type="entry name" value="SEP_domain"/>
</dbReference>
<dbReference type="Gene3D" id="3.10.20.90">
    <property type="entry name" value="Phosphatidylinositol 3-kinase Catalytic Subunit, Chain A, domain 1"/>
    <property type="match status" value="1"/>
</dbReference>
<dbReference type="Pfam" id="PF08059">
    <property type="entry name" value="SEP"/>
    <property type="match status" value="1"/>
</dbReference>
<accession>A0ABR0DSM1</accession>
<feature type="region of interest" description="Disordered" evidence="2">
    <location>
        <begin position="50"/>
        <end position="80"/>
    </location>
</feature>
<dbReference type="SMART" id="SM00166">
    <property type="entry name" value="UBX"/>
    <property type="match status" value="1"/>
</dbReference>
<protein>
    <submittedName>
        <fullName evidence="5">Uncharacterized protein</fullName>
    </submittedName>
</protein>
<dbReference type="Gene3D" id="3.30.420.210">
    <property type="entry name" value="SEP domain"/>
    <property type="match status" value="1"/>
</dbReference>
<dbReference type="PANTHER" id="PTHR35132:SF1">
    <property type="entry name" value="SERINE_ARGININE REPETITIVE MATRIX-LIKE PROTEIN"/>
    <property type="match status" value="1"/>
</dbReference>
<feature type="region of interest" description="Disordered" evidence="2">
    <location>
        <begin position="352"/>
        <end position="439"/>
    </location>
</feature>
<evidence type="ECO:0000256" key="1">
    <source>
        <dbReference type="ARBA" id="ARBA00022786"/>
    </source>
</evidence>
<keyword evidence="6" id="KW-1185">Reference proteome</keyword>
<dbReference type="SUPFAM" id="SSF102848">
    <property type="entry name" value="NSFL1 (p97 ATPase) cofactor p47, SEP domain"/>
    <property type="match status" value="1"/>
</dbReference>
<feature type="domain" description="SEP" evidence="4">
    <location>
        <begin position="494"/>
        <end position="558"/>
    </location>
</feature>
<dbReference type="EMBL" id="JAYDYQ010001087">
    <property type="protein sequence ID" value="KAK4491920.1"/>
    <property type="molecule type" value="Genomic_DNA"/>
</dbReference>
<dbReference type="PANTHER" id="PTHR35132">
    <property type="entry name" value="SERINE/ARGININE REPETITIVE MATRIX-LIKE PROTEIN"/>
    <property type="match status" value="1"/>
</dbReference>
<feature type="compositionally biased region" description="Low complexity" evidence="2">
    <location>
        <begin position="63"/>
        <end position="80"/>
    </location>
</feature>
<dbReference type="Proteomes" id="UP001291926">
    <property type="component" value="Unassembled WGS sequence"/>
</dbReference>
<feature type="region of interest" description="Disordered" evidence="2">
    <location>
        <begin position="189"/>
        <end position="292"/>
    </location>
</feature>
<organism evidence="5 6">
    <name type="scientific">Penstemon davidsonii</name>
    <dbReference type="NCBI Taxonomy" id="160366"/>
    <lineage>
        <taxon>Eukaryota</taxon>
        <taxon>Viridiplantae</taxon>
        <taxon>Streptophyta</taxon>
        <taxon>Embryophyta</taxon>
        <taxon>Tracheophyta</taxon>
        <taxon>Spermatophyta</taxon>
        <taxon>Magnoliopsida</taxon>
        <taxon>eudicotyledons</taxon>
        <taxon>Gunneridae</taxon>
        <taxon>Pentapetalae</taxon>
        <taxon>asterids</taxon>
        <taxon>lamiids</taxon>
        <taxon>Lamiales</taxon>
        <taxon>Plantaginaceae</taxon>
        <taxon>Cheloneae</taxon>
        <taxon>Penstemon</taxon>
    </lineage>
</organism>
<evidence type="ECO:0000259" key="4">
    <source>
        <dbReference type="PROSITE" id="PS51399"/>
    </source>
</evidence>
<dbReference type="SMART" id="SM00553">
    <property type="entry name" value="SEP"/>
    <property type="match status" value="1"/>
</dbReference>
<feature type="compositionally biased region" description="Low complexity" evidence="2">
    <location>
        <begin position="243"/>
        <end position="260"/>
    </location>
</feature>
<name>A0ABR0DSM1_9LAMI</name>
<sequence length="651" mass="70682">MIDYRELSNSNEAWHSRALILRPTNLSADKRLRSYHKIVAWHQRNTISGNRAMEEPEPPLILSPSSSVRRRSNVSNSPEFEFSNPSFPNFNILSADELFSGGVLLPLQHLHLSNTPPESEPSTAELANLSATKSTQPSSNKQDPPEESGSDRAPVTELESTAELSASNSTFTSSKRWVRDIFKKIGDDLQTNSKEKGNNNNNSVKEKKREKKNGTGVGATNTAELNINIWPFSRSRSAGNGGTRPRSTAASTTTRKVSSAPCSRSNSRGESKSRKWPNSPNRAGVHLGKSSPVLQARRSVSRNLETAVKKDGNEDRQRISGGGSRGRVLSLNVPTCIGYRQHLSCGSDENVATSATTEGAPGGGRNVGEGKIKQQGSREIMSARDKKPSKPSSSRTGGIRTLSDLNRPSADSDSDSDAPQEYYTGGEKSGMIVQDPTKGNNVDAIFDQARQQGAVQGPLENLQPSSSSRSFTGTGRLLSGETAPAPAAPQQPESLVHNIVFWRNGFTVNDGPLRRLNDPENAPFLESIQKSECPKELEPADRRSSVHVNLIRRDEDCPVSRAPTPSVGLVLDRSLPSTSIQLRLADGTRMVAHFNHHHTIADIRSFIDASRPGGSRAYQLQTVGFPPKVLTDQAQTIEQAGLLNSVVIQKL</sequence>
<dbReference type="PROSITE" id="PS51399">
    <property type="entry name" value="SEP"/>
    <property type="match status" value="1"/>
</dbReference>
<feature type="compositionally biased region" description="Polar residues" evidence="2">
    <location>
        <begin position="129"/>
        <end position="142"/>
    </location>
</feature>
<evidence type="ECO:0000256" key="2">
    <source>
        <dbReference type="SAM" id="MobiDB-lite"/>
    </source>
</evidence>
<dbReference type="CDD" id="cd01770">
    <property type="entry name" value="UBX_UBXN2"/>
    <property type="match status" value="1"/>
</dbReference>
<dbReference type="InterPro" id="IPR036241">
    <property type="entry name" value="NSFL1C_SEP_dom_sf"/>
</dbReference>
<comment type="caution">
    <text evidence="5">The sequence shown here is derived from an EMBL/GenBank/DDBJ whole genome shotgun (WGS) entry which is preliminary data.</text>
</comment>
<gene>
    <name evidence="5" type="ORF">RD792_002702</name>
</gene>
<feature type="region of interest" description="Disordered" evidence="2">
    <location>
        <begin position="114"/>
        <end position="170"/>
    </location>
</feature>
<proteinExistence type="predicted"/>
<dbReference type="Pfam" id="PF00789">
    <property type="entry name" value="UBX"/>
    <property type="match status" value="1"/>
</dbReference>
<dbReference type="PROSITE" id="PS50033">
    <property type="entry name" value="UBX"/>
    <property type="match status" value="1"/>
</dbReference>